<dbReference type="RefSeq" id="WP_208568038.1">
    <property type="nucleotide sequence ID" value="NZ_JAGFWR010000008.1"/>
</dbReference>
<organism evidence="3 4">
    <name type="scientific">Micromonospora antibiotica</name>
    <dbReference type="NCBI Taxonomy" id="2807623"/>
    <lineage>
        <taxon>Bacteria</taxon>
        <taxon>Bacillati</taxon>
        <taxon>Actinomycetota</taxon>
        <taxon>Actinomycetes</taxon>
        <taxon>Micromonosporales</taxon>
        <taxon>Micromonosporaceae</taxon>
        <taxon>Micromonospora</taxon>
    </lineage>
</organism>
<name>A0ABS3V9W5_9ACTN</name>
<keyword evidence="4" id="KW-1185">Reference proteome</keyword>
<dbReference type="SUPFAM" id="SSF53850">
    <property type="entry name" value="Periplasmic binding protein-like II"/>
    <property type="match status" value="1"/>
</dbReference>
<evidence type="ECO:0000259" key="2">
    <source>
        <dbReference type="Pfam" id="PF00496"/>
    </source>
</evidence>
<dbReference type="PIRSF" id="PIRSF002741">
    <property type="entry name" value="MppA"/>
    <property type="match status" value="1"/>
</dbReference>
<accession>A0ABS3V9W5</accession>
<comment type="caution">
    <text evidence="3">The sequence shown here is derived from an EMBL/GenBank/DDBJ whole genome shotgun (WGS) entry which is preliminary data.</text>
</comment>
<dbReference type="InterPro" id="IPR030678">
    <property type="entry name" value="Peptide/Ni-bd"/>
</dbReference>
<dbReference type="Proteomes" id="UP000671399">
    <property type="component" value="Unassembled WGS sequence"/>
</dbReference>
<feature type="domain" description="Solute-binding protein family 5" evidence="2">
    <location>
        <begin position="111"/>
        <end position="492"/>
    </location>
</feature>
<reference evidence="3 4" key="1">
    <citation type="submission" date="2021-03" db="EMBL/GenBank/DDBJ databases">
        <authorList>
            <person name="Lee D.-H."/>
        </authorList>
    </citation>
    <scope>NUCLEOTIDE SEQUENCE [LARGE SCALE GENOMIC DNA]</scope>
    <source>
        <strain evidence="3 4">MMS20-R2-23</strain>
    </source>
</reference>
<dbReference type="PANTHER" id="PTHR30290:SF83">
    <property type="entry name" value="ABC TRANSPORTER SUBSTRATE-BINDING PROTEIN"/>
    <property type="match status" value="1"/>
</dbReference>
<dbReference type="Pfam" id="PF00496">
    <property type="entry name" value="SBP_bac_5"/>
    <property type="match status" value="1"/>
</dbReference>
<dbReference type="InterPro" id="IPR039424">
    <property type="entry name" value="SBP_5"/>
</dbReference>
<evidence type="ECO:0000256" key="1">
    <source>
        <dbReference type="SAM" id="SignalP"/>
    </source>
</evidence>
<protein>
    <submittedName>
        <fullName evidence="3">ABC transporter substrate-binding protein</fullName>
    </submittedName>
</protein>
<keyword evidence="1" id="KW-0732">Signal</keyword>
<feature type="chain" id="PRO_5047132772" evidence="1">
    <location>
        <begin position="24"/>
        <end position="580"/>
    </location>
</feature>
<proteinExistence type="predicted"/>
<dbReference type="CDD" id="cd08506">
    <property type="entry name" value="PBP2_clavulanate_OppA2"/>
    <property type="match status" value="1"/>
</dbReference>
<gene>
    <name evidence="3" type="ORF">JQN83_16480</name>
</gene>
<feature type="signal peptide" evidence="1">
    <location>
        <begin position="1"/>
        <end position="23"/>
    </location>
</feature>
<sequence length="580" mass="62424">MRPRAAAAAGGAIALVVALGACSENTGEGTTVDTDRQQTGVIATDPKDSQGPAAEVAGAAKGGTFTVIRETPISHLDPQRTYSFAGLMANPLFARYLTTWKDDGKGGLVLVGDLAQTPGNNVNSDCRVWEFTVKDGVKFEDGSPITSKEIAYGIARSFDPDLTGGPTYLQEWLADSPQYDTKWDFAKNKTSLPPGLTTPDAKTVRFEFAKPRCDLPFAVSLPTTAPLRPDRDTGVNLDQKPFSSGPYKIAKNQAGVQLTLDRNPHWDAATDPVRHQYPDQFVWTFGPTPDAAVNRVFADNGTDQSALAWNYVPASLVARVAQDQALKARSILSPTPSANQLVINNQRVTDLAVRRALNYAIDRDGLVKALGGQTVAQPMTTLMPPSTIGYQAYDAYPAGANGDVDKAKELLGGKTPELVLGVADSATEQQIGTQLKGNLERAGFKITVRNIPDDAKLDEIKKKNNPWDLYIGNWAADWPSGASILPVLYDGRTIKAEGNSNQAYFNDPAVNAEIDRIQAMPPADQGPEWGKLDQRIMTEYAPVVPLFVDVAYTVHGSKAGGVFISSVFGYPSFVNAHVKQ</sequence>
<evidence type="ECO:0000313" key="4">
    <source>
        <dbReference type="Proteomes" id="UP000671399"/>
    </source>
</evidence>
<dbReference type="Gene3D" id="3.40.190.10">
    <property type="entry name" value="Periplasmic binding protein-like II"/>
    <property type="match status" value="1"/>
</dbReference>
<dbReference type="Gene3D" id="3.10.105.10">
    <property type="entry name" value="Dipeptide-binding Protein, Domain 3"/>
    <property type="match status" value="1"/>
</dbReference>
<dbReference type="EMBL" id="JAGFWR010000008">
    <property type="protein sequence ID" value="MBO4162396.1"/>
    <property type="molecule type" value="Genomic_DNA"/>
</dbReference>
<dbReference type="PANTHER" id="PTHR30290">
    <property type="entry name" value="PERIPLASMIC BINDING COMPONENT OF ABC TRANSPORTER"/>
    <property type="match status" value="1"/>
</dbReference>
<evidence type="ECO:0000313" key="3">
    <source>
        <dbReference type="EMBL" id="MBO4162396.1"/>
    </source>
</evidence>
<dbReference type="InterPro" id="IPR000914">
    <property type="entry name" value="SBP_5_dom"/>
</dbReference>
<dbReference type="PROSITE" id="PS51257">
    <property type="entry name" value="PROKAR_LIPOPROTEIN"/>
    <property type="match status" value="1"/>
</dbReference>